<dbReference type="InterPro" id="IPR050463">
    <property type="entry name" value="Gfo/Idh/MocA_oxidrdct_glycsds"/>
</dbReference>
<dbReference type="Gene3D" id="3.40.50.720">
    <property type="entry name" value="NAD(P)-binding Rossmann-like Domain"/>
    <property type="match status" value="1"/>
</dbReference>
<name>A0A381VA03_9ZZZZ</name>
<gene>
    <name evidence="3" type="ORF">METZ01_LOCUS90053</name>
</gene>
<dbReference type="Gene3D" id="3.30.360.10">
    <property type="entry name" value="Dihydrodipicolinate Reductase, domain 2"/>
    <property type="match status" value="1"/>
</dbReference>
<evidence type="ECO:0000313" key="3">
    <source>
        <dbReference type="EMBL" id="SVA37199.1"/>
    </source>
</evidence>
<dbReference type="PANTHER" id="PTHR43818:SF12">
    <property type="entry name" value="NADH-DEPENDENT DEHYDROGENASE-RELATED"/>
    <property type="match status" value="1"/>
</dbReference>
<proteinExistence type="predicted"/>
<dbReference type="InterPro" id="IPR036291">
    <property type="entry name" value="NAD(P)-bd_dom_sf"/>
</dbReference>
<feature type="non-terminal residue" evidence="3">
    <location>
        <position position="350"/>
    </location>
</feature>
<dbReference type="SUPFAM" id="SSF55347">
    <property type="entry name" value="Glyceraldehyde-3-phosphate dehydrogenase-like, C-terminal domain"/>
    <property type="match status" value="1"/>
</dbReference>
<feature type="domain" description="GFO/IDH/MocA-like oxidoreductase" evidence="2">
    <location>
        <begin position="169"/>
        <end position="298"/>
    </location>
</feature>
<accession>A0A381VA03</accession>
<protein>
    <recommendedName>
        <fullName evidence="4">Gfo/Idh/MocA-like oxidoreductase N-terminal domain-containing protein</fullName>
    </recommendedName>
</protein>
<dbReference type="AlphaFoldDB" id="A0A381VA03"/>
<dbReference type="GO" id="GO:0000166">
    <property type="term" value="F:nucleotide binding"/>
    <property type="evidence" value="ECO:0007669"/>
    <property type="project" value="InterPro"/>
</dbReference>
<dbReference type="EMBL" id="UINC01008258">
    <property type="protein sequence ID" value="SVA37199.1"/>
    <property type="molecule type" value="Genomic_DNA"/>
</dbReference>
<sequence length="350" mass="39386">MTIMKRRKFIKWGIFGSTGLLTYSSGLTKRKAPSDTLNIGVIGTGDRGQALLSFINKTDGIDPVACCDILPFRLEAGLTIASKSGKVKGYEDYKKLLDNKDIDCVFISTPFSEHGHMAIDALDAGKHVYCEKTMVKGIEETKKVVDKVSSTEKIFQTGHQWHSSRLYTHVVEKIKEGDLGEIAAISCQWNRNGDWRREVPDPKWERLINWRMYKEYSGGLVAELCSHQMDITNWMLGSPPTKIMGTGGIDYWKDGRETYDNVHIIFEYPSGVKAKFTSLTTNALGDYQIKVLGKKGTITLDYREAWFYPEKKKDPEKGIIDGVTGASVKWDEAKGYPIEIDHIDPTLQAI</sequence>
<dbReference type="PANTHER" id="PTHR43818">
    <property type="entry name" value="BCDNA.GH03377"/>
    <property type="match status" value="1"/>
</dbReference>
<dbReference type="SUPFAM" id="SSF51735">
    <property type="entry name" value="NAD(P)-binding Rossmann-fold domains"/>
    <property type="match status" value="1"/>
</dbReference>
<evidence type="ECO:0000259" key="2">
    <source>
        <dbReference type="Pfam" id="PF22725"/>
    </source>
</evidence>
<evidence type="ECO:0008006" key="4">
    <source>
        <dbReference type="Google" id="ProtNLM"/>
    </source>
</evidence>
<dbReference type="InterPro" id="IPR000683">
    <property type="entry name" value="Gfo/Idh/MocA-like_OxRdtase_N"/>
</dbReference>
<feature type="domain" description="Gfo/Idh/MocA-like oxidoreductase N-terminal" evidence="1">
    <location>
        <begin position="37"/>
        <end position="159"/>
    </location>
</feature>
<dbReference type="InterPro" id="IPR055170">
    <property type="entry name" value="GFO_IDH_MocA-like_dom"/>
</dbReference>
<reference evidence="3" key="1">
    <citation type="submission" date="2018-05" db="EMBL/GenBank/DDBJ databases">
        <authorList>
            <person name="Lanie J.A."/>
            <person name="Ng W.-L."/>
            <person name="Kazmierczak K.M."/>
            <person name="Andrzejewski T.M."/>
            <person name="Davidsen T.M."/>
            <person name="Wayne K.J."/>
            <person name="Tettelin H."/>
            <person name="Glass J.I."/>
            <person name="Rusch D."/>
            <person name="Podicherti R."/>
            <person name="Tsui H.-C.T."/>
            <person name="Winkler M.E."/>
        </authorList>
    </citation>
    <scope>NUCLEOTIDE SEQUENCE</scope>
</reference>
<organism evidence="3">
    <name type="scientific">marine metagenome</name>
    <dbReference type="NCBI Taxonomy" id="408172"/>
    <lineage>
        <taxon>unclassified sequences</taxon>
        <taxon>metagenomes</taxon>
        <taxon>ecological metagenomes</taxon>
    </lineage>
</organism>
<dbReference type="Pfam" id="PF22725">
    <property type="entry name" value="GFO_IDH_MocA_C3"/>
    <property type="match status" value="1"/>
</dbReference>
<evidence type="ECO:0000259" key="1">
    <source>
        <dbReference type="Pfam" id="PF01408"/>
    </source>
</evidence>
<dbReference type="Pfam" id="PF01408">
    <property type="entry name" value="GFO_IDH_MocA"/>
    <property type="match status" value="1"/>
</dbReference>